<dbReference type="GO" id="GO:0030170">
    <property type="term" value="F:pyridoxal phosphate binding"/>
    <property type="evidence" value="ECO:0007669"/>
    <property type="project" value="TreeGrafter"/>
</dbReference>
<feature type="domain" description="Alanine racemase N-terminal" evidence="4">
    <location>
        <begin position="9"/>
        <end position="223"/>
    </location>
</feature>
<dbReference type="InterPro" id="IPR000821">
    <property type="entry name" value="Ala_racemase"/>
</dbReference>
<keyword evidence="6" id="KW-1185">Reference proteome</keyword>
<evidence type="ECO:0000313" key="5">
    <source>
        <dbReference type="EMBL" id="MCZ0726323.1"/>
    </source>
</evidence>
<dbReference type="SUPFAM" id="SSF51419">
    <property type="entry name" value="PLP-binding barrel"/>
    <property type="match status" value="1"/>
</dbReference>
<protein>
    <submittedName>
        <fullName evidence="5">Alanine/ornithine racemase family PLP-dependent enzyme</fullName>
    </submittedName>
</protein>
<reference evidence="5" key="1">
    <citation type="submission" date="2022-12" db="EMBL/GenBank/DDBJ databases">
        <title>Description and comparative metabolic analysis of Aerococcus sp. nov., isolated from the feces of a pig.</title>
        <authorList>
            <person name="Chang Y.-H."/>
        </authorList>
    </citation>
    <scope>NUCLEOTIDE SEQUENCE</scope>
    <source>
        <strain evidence="5">YH-aer222</strain>
    </source>
</reference>
<dbReference type="Gene3D" id="3.20.20.10">
    <property type="entry name" value="Alanine racemase"/>
    <property type="match status" value="1"/>
</dbReference>
<dbReference type="GO" id="GO:0005829">
    <property type="term" value="C:cytosol"/>
    <property type="evidence" value="ECO:0007669"/>
    <property type="project" value="TreeGrafter"/>
</dbReference>
<dbReference type="PANTHER" id="PTHR30511">
    <property type="entry name" value="ALANINE RACEMASE"/>
    <property type="match status" value="1"/>
</dbReference>
<dbReference type="PANTHER" id="PTHR30511:SF3">
    <property type="entry name" value="LYSINE RACEMASE"/>
    <property type="match status" value="1"/>
</dbReference>
<dbReference type="RefSeq" id="WP_268752725.1">
    <property type="nucleotide sequence ID" value="NZ_JAPRFQ010000004.1"/>
</dbReference>
<keyword evidence="2" id="KW-0663">Pyridoxal phosphate</keyword>
<name>A0A9X3FP49_9LACT</name>
<dbReference type="Proteomes" id="UP001146670">
    <property type="component" value="Unassembled WGS sequence"/>
</dbReference>
<dbReference type="EMBL" id="JAPRFR010000004">
    <property type="protein sequence ID" value="MCZ0726323.1"/>
    <property type="molecule type" value="Genomic_DNA"/>
</dbReference>
<dbReference type="Gene3D" id="2.40.37.20">
    <property type="entry name" value="D-serine dehydratase-like domain"/>
    <property type="match status" value="1"/>
</dbReference>
<evidence type="ECO:0000313" key="6">
    <source>
        <dbReference type="Proteomes" id="UP001146670"/>
    </source>
</evidence>
<gene>
    <name evidence="5" type="ORF">OW157_07125</name>
</gene>
<comment type="cofactor">
    <cofactor evidence="1">
        <name>pyridoxal 5'-phosphate</name>
        <dbReference type="ChEBI" id="CHEBI:597326"/>
    </cofactor>
</comment>
<dbReference type="AlphaFoldDB" id="A0A9X3FP49"/>
<evidence type="ECO:0000256" key="3">
    <source>
        <dbReference type="ARBA" id="ARBA00023235"/>
    </source>
</evidence>
<organism evidence="5 6">
    <name type="scientific">Aerococcus kribbianus</name>
    <dbReference type="NCBI Taxonomy" id="2999064"/>
    <lineage>
        <taxon>Bacteria</taxon>
        <taxon>Bacillati</taxon>
        <taxon>Bacillota</taxon>
        <taxon>Bacilli</taxon>
        <taxon>Lactobacillales</taxon>
        <taxon>Aerococcaceae</taxon>
        <taxon>Aerococcus</taxon>
    </lineage>
</organism>
<dbReference type="InterPro" id="IPR001608">
    <property type="entry name" value="Ala_racemase_N"/>
</dbReference>
<evidence type="ECO:0000259" key="4">
    <source>
        <dbReference type="Pfam" id="PF01168"/>
    </source>
</evidence>
<sequence length="359" mass="39898">MGEFPKLIIDSNKLENNARCMKDVLDKSGIHLTGVVKGANGNGSVIDSFVKGGLISLASSRLPQLKKIKEEYPDIYTLDLRIPMLSELEELVEWADCSLNSEMAVLEELEKLCSSKGIKHDVLLMCDLGDLREGFFNEEDLFEAAKYVEDCEHLYLKGIGTNLGCYGSIQPDTTNLTKLVTLSKNIEKIINRSLDWVSGGASTSLPLVLNNNMPDGINHLRIGNNLLLRDVEEYNDYTFDGLYGDAFIVEAEIIEIKEKPSYPIGTIAVDAFGNKPTYTDIGIRKRALLALGRQDVGEMTKLIPQQEGLKVIGGSSDHTIVDITENRDNLKIGDILSFEMEYENLLYLSSSEHVGKEER</sequence>
<dbReference type="CDD" id="cd06815">
    <property type="entry name" value="PLPDE_III_AR_like_1"/>
    <property type="match status" value="1"/>
</dbReference>
<comment type="caution">
    <text evidence="5">The sequence shown here is derived from an EMBL/GenBank/DDBJ whole genome shotgun (WGS) entry which is preliminary data.</text>
</comment>
<proteinExistence type="predicted"/>
<dbReference type="InterPro" id="IPR029066">
    <property type="entry name" value="PLP-binding_barrel"/>
</dbReference>
<evidence type="ECO:0000256" key="1">
    <source>
        <dbReference type="ARBA" id="ARBA00001933"/>
    </source>
</evidence>
<dbReference type="InterPro" id="IPR042208">
    <property type="entry name" value="D-ser_dehydrat-like_sf"/>
</dbReference>
<evidence type="ECO:0000256" key="2">
    <source>
        <dbReference type="ARBA" id="ARBA00022898"/>
    </source>
</evidence>
<dbReference type="GO" id="GO:0008784">
    <property type="term" value="F:alanine racemase activity"/>
    <property type="evidence" value="ECO:0007669"/>
    <property type="project" value="TreeGrafter"/>
</dbReference>
<keyword evidence="3" id="KW-0413">Isomerase</keyword>
<accession>A0A9X3FP49</accession>
<dbReference type="Pfam" id="PF01168">
    <property type="entry name" value="Ala_racemase_N"/>
    <property type="match status" value="1"/>
</dbReference>